<evidence type="ECO:0000256" key="1">
    <source>
        <dbReference type="ARBA" id="ARBA00022490"/>
    </source>
</evidence>
<evidence type="ECO:0000313" key="6">
    <source>
        <dbReference type="EMBL" id="TYO99712.1"/>
    </source>
</evidence>
<organism evidence="6 7">
    <name type="scientific">Geothermobacter ehrlichii</name>
    <dbReference type="NCBI Taxonomy" id="213224"/>
    <lineage>
        <taxon>Bacteria</taxon>
        <taxon>Pseudomonadati</taxon>
        <taxon>Thermodesulfobacteriota</taxon>
        <taxon>Desulfuromonadia</taxon>
        <taxon>Desulfuromonadales</taxon>
        <taxon>Geothermobacteraceae</taxon>
        <taxon>Geothermobacter</taxon>
    </lineage>
</organism>
<comment type="similarity">
    <text evidence="3">Belongs to the RimP family.</text>
</comment>
<evidence type="ECO:0000259" key="5">
    <source>
        <dbReference type="Pfam" id="PF17384"/>
    </source>
</evidence>
<dbReference type="InterPro" id="IPR036847">
    <property type="entry name" value="RimP_C_sf"/>
</dbReference>
<comment type="function">
    <text evidence="3">Required for maturation of 30S ribosomal subunits.</text>
</comment>
<name>A0A5D3WLW0_9BACT</name>
<dbReference type="HAMAP" id="MF_01077">
    <property type="entry name" value="RimP"/>
    <property type="match status" value="1"/>
</dbReference>
<dbReference type="RefSeq" id="WP_187426634.1">
    <property type="nucleotide sequence ID" value="NZ_VNIB01000002.1"/>
</dbReference>
<dbReference type="SUPFAM" id="SSF75420">
    <property type="entry name" value="YhbC-like, N-terminal domain"/>
    <property type="match status" value="1"/>
</dbReference>
<evidence type="ECO:0000259" key="4">
    <source>
        <dbReference type="Pfam" id="PF02576"/>
    </source>
</evidence>
<dbReference type="FunFam" id="3.30.300.70:FF:000001">
    <property type="entry name" value="Ribosome maturation factor RimP"/>
    <property type="match status" value="1"/>
</dbReference>
<proteinExistence type="inferred from homology"/>
<sequence>MVQGTLIEERIVALISPIVEDFGLELVEVEYRREGSSWVLRIFIDKDGGVTLDDCADLSREIDPVIETEDIIPHAYRLEVSSPGLDRPLKKPADFIRFRDEWIKVKTYERLDPDGRGHERKTFVGILKEADEERFRIEFQDKRGGEAVFTYDQVAGANLDPQF</sequence>
<dbReference type="Pfam" id="PF02576">
    <property type="entry name" value="RimP_N"/>
    <property type="match status" value="1"/>
</dbReference>
<feature type="domain" description="Ribosome maturation factor RimP N-terminal" evidence="4">
    <location>
        <begin position="14"/>
        <end position="86"/>
    </location>
</feature>
<keyword evidence="2 3" id="KW-0690">Ribosome biogenesis</keyword>
<dbReference type="GO" id="GO:0005829">
    <property type="term" value="C:cytosol"/>
    <property type="evidence" value="ECO:0007669"/>
    <property type="project" value="TreeGrafter"/>
</dbReference>
<dbReference type="Gene3D" id="2.30.30.180">
    <property type="entry name" value="Ribosome maturation factor RimP, C-terminal domain"/>
    <property type="match status" value="1"/>
</dbReference>
<dbReference type="CDD" id="cd01734">
    <property type="entry name" value="YlxS_C"/>
    <property type="match status" value="1"/>
</dbReference>
<dbReference type="SUPFAM" id="SSF74942">
    <property type="entry name" value="YhbC-like, C-terminal domain"/>
    <property type="match status" value="1"/>
</dbReference>
<dbReference type="Proteomes" id="UP000324159">
    <property type="component" value="Unassembled WGS sequence"/>
</dbReference>
<evidence type="ECO:0000313" key="7">
    <source>
        <dbReference type="Proteomes" id="UP000324159"/>
    </source>
</evidence>
<dbReference type="PANTHER" id="PTHR33867">
    <property type="entry name" value="RIBOSOME MATURATION FACTOR RIMP"/>
    <property type="match status" value="1"/>
</dbReference>
<keyword evidence="1 3" id="KW-0963">Cytoplasm</keyword>
<dbReference type="Pfam" id="PF17384">
    <property type="entry name" value="DUF150_C"/>
    <property type="match status" value="1"/>
</dbReference>
<dbReference type="InterPro" id="IPR035956">
    <property type="entry name" value="RimP_N_sf"/>
</dbReference>
<dbReference type="Gene3D" id="3.30.300.70">
    <property type="entry name" value="RimP-like superfamily, N-terminal"/>
    <property type="match status" value="1"/>
</dbReference>
<dbReference type="InterPro" id="IPR003728">
    <property type="entry name" value="Ribosome_maturation_RimP"/>
</dbReference>
<dbReference type="PANTHER" id="PTHR33867:SF1">
    <property type="entry name" value="RIBOSOME MATURATION FACTOR RIMP"/>
    <property type="match status" value="1"/>
</dbReference>
<dbReference type="InterPro" id="IPR028998">
    <property type="entry name" value="RimP_C"/>
</dbReference>
<accession>A0A5D3WLW0</accession>
<gene>
    <name evidence="3" type="primary">rimP</name>
    <name evidence="6" type="ORF">EDC39_102238</name>
</gene>
<dbReference type="EMBL" id="VNIB01000002">
    <property type="protein sequence ID" value="TYO99712.1"/>
    <property type="molecule type" value="Genomic_DNA"/>
</dbReference>
<dbReference type="InterPro" id="IPR028989">
    <property type="entry name" value="RimP_N"/>
</dbReference>
<protein>
    <recommendedName>
        <fullName evidence="3">Ribosome maturation factor RimP</fullName>
    </recommendedName>
</protein>
<dbReference type="GO" id="GO:0006412">
    <property type="term" value="P:translation"/>
    <property type="evidence" value="ECO:0007669"/>
    <property type="project" value="TreeGrafter"/>
</dbReference>
<feature type="domain" description="Ribosome maturation factor RimP C-terminal" evidence="5">
    <location>
        <begin position="89"/>
        <end position="163"/>
    </location>
</feature>
<evidence type="ECO:0000256" key="3">
    <source>
        <dbReference type="HAMAP-Rule" id="MF_01077"/>
    </source>
</evidence>
<reference evidence="6 7" key="1">
    <citation type="submission" date="2019-07" db="EMBL/GenBank/DDBJ databases">
        <title>Genomic Encyclopedia of Type Strains, Phase IV (KMG-IV): sequencing the most valuable type-strain genomes for metagenomic binning, comparative biology and taxonomic classification.</title>
        <authorList>
            <person name="Goeker M."/>
        </authorList>
    </citation>
    <scope>NUCLEOTIDE SEQUENCE [LARGE SCALE GENOMIC DNA]</scope>
    <source>
        <strain evidence="6 7">SS015</strain>
    </source>
</reference>
<dbReference type="AlphaFoldDB" id="A0A5D3WLW0"/>
<dbReference type="GO" id="GO:0000028">
    <property type="term" value="P:ribosomal small subunit assembly"/>
    <property type="evidence" value="ECO:0007669"/>
    <property type="project" value="TreeGrafter"/>
</dbReference>
<keyword evidence="7" id="KW-1185">Reference proteome</keyword>
<comment type="caution">
    <text evidence="6">The sequence shown here is derived from an EMBL/GenBank/DDBJ whole genome shotgun (WGS) entry which is preliminary data.</text>
</comment>
<comment type="subcellular location">
    <subcellularLocation>
        <location evidence="3">Cytoplasm</location>
    </subcellularLocation>
</comment>
<evidence type="ECO:0000256" key="2">
    <source>
        <dbReference type="ARBA" id="ARBA00022517"/>
    </source>
</evidence>